<keyword evidence="1" id="KW-1133">Transmembrane helix</keyword>
<evidence type="ECO:0000313" key="2">
    <source>
        <dbReference type="Proteomes" id="UP000887578"/>
    </source>
</evidence>
<keyword evidence="2" id="KW-1185">Reference proteome</keyword>
<feature type="transmembrane region" description="Helical" evidence="1">
    <location>
        <begin position="243"/>
        <end position="262"/>
    </location>
</feature>
<dbReference type="PANTHER" id="PTHR23021">
    <property type="entry name" value="SERPENTINE RECEPTOR, CLASS T"/>
    <property type="match status" value="1"/>
</dbReference>
<dbReference type="AlphaFoldDB" id="A0A914PPW2"/>
<protein>
    <submittedName>
        <fullName evidence="3">Serpentine Receptor, class T</fullName>
    </submittedName>
</protein>
<evidence type="ECO:0000256" key="1">
    <source>
        <dbReference type="SAM" id="Phobius"/>
    </source>
</evidence>
<feature type="transmembrane region" description="Helical" evidence="1">
    <location>
        <begin position="151"/>
        <end position="182"/>
    </location>
</feature>
<reference evidence="3" key="1">
    <citation type="submission" date="2022-11" db="UniProtKB">
        <authorList>
            <consortium name="WormBaseParasite"/>
        </authorList>
    </citation>
    <scope>IDENTIFICATION</scope>
</reference>
<feature type="transmembrane region" description="Helical" evidence="1">
    <location>
        <begin position="105"/>
        <end position="130"/>
    </location>
</feature>
<dbReference type="PANTHER" id="PTHR23021:SF11">
    <property type="entry name" value="SERPENTINE RECEPTOR, CLASS T"/>
    <property type="match status" value="1"/>
</dbReference>
<keyword evidence="1" id="KW-0812">Transmembrane</keyword>
<dbReference type="Proteomes" id="UP000887578">
    <property type="component" value="Unplaced"/>
</dbReference>
<sequence>MDYVLWNREEYSELYNCSFYDVNTIPLEKRQHFGIGLSLIIMFGIFETLYIPSLYVMRKPTFYSQPCYKIMHYMGVVDLLCMVMNGFSTGIFAMTGAVFCSYPSLIYGLGTFGLALWAAQSDAGMVLALNRCLEMYDPTLCAHYFGGKKTYLWLMFPTIHALWFAFFTKPILFSGLHVSWFLNPHVGYYEDYSTRYLNLIHVIHNITVLVGLTILYAAFLFILIQKAHLIQSSSRTESQRQSFLQVFIICIFNALAAAIYIWEQFFSVSNFFILCGSYSWLCAHGCPSVIYLLMNRSIRNNLKRSCGISKQINTSTNLSIIQVQGKGQHHHHHHQHEPHHS</sequence>
<dbReference type="InterPro" id="IPR019425">
    <property type="entry name" value="7TM_GPCR_serpentine_rcpt_Srt"/>
</dbReference>
<accession>A0A914PPW2</accession>
<organism evidence="2 3">
    <name type="scientific">Panagrolaimus davidi</name>
    <dbReference type="NCBI Taxonomy" id="227884"/>
    <lineage>
        <taxon>Eukaryota</taxon>
        <taxon>Metazoa</taxon>
        <taxon>Ecdysozoa</taxon>
        <taxon>Nematoda</taxon>
        <taxon>Chromadorea</taxon>
        <taxon>Rhabditida</taxon>
        <taxon>Tylenchina</taxon>
        <taxon>Panagrolaimomorpha</taxon>
        <taxon>Panagrolaimoidea</taxon>
        <taxon>Panagrolaimidae</taxon>
        <taxon>Panagrolaimus</taxon>
    </lineage>
</organism>
<feature type="transmembrane region" description="Helical" evidence="1">
    <location>
        <begin position="33"/>
        <end position="55"/>
    </location>
</feature>
<proteinExistence type="predicted"/>
<name>A0A914PPW2_9BILA</name>
<evidence type="ECO:0000313" key="3">
    <source>
        <dbReference type="WBParaSite" id="PDA_v2.g16863.t1"/>
    </source>
</evidence>
<keyword evidence="1" id="KW-0472">Membrane</keyword>
<dbReference type="Pfam" id="PF10321">
    <property type="entry name" value="7TM_GPCR_Srt"/>
    <property type="match status" value="1"/>
</dbReference>
<dbReference type="SUPFAM" id="SSF81321">
    <property type="entry name" value="Family A G protein-coupled receptor-like"/>
    <property type="match status" value="1"/>
</dbReference>
<feature type="transmembrane region" description="Helical" evidence="1">
    <location>
        <begin position="268"/>
        <end position="294"/>
    </location>
</feature>
<dbReference type="WBParaSite" id="PDA_v2.g16863.t1">
    <property type="protein sequence ID" value="PDA_v2.g16863.t1"/>
    <property type="gene ID" value="PDA_v2.g16863"/>
</dbReference>
<dbReference type="Gene3D" id="1.20.1070.10">
    <property type="entry name" value="Rhodopsin 7-helix transmembrane proteins"/>
    <property type="match status" value="1"/>
</dbReference>
<feature type="transmembrane region" description="Helical" evidence="1">
    <location>
        <begin position="76"/>
        <end position="99"/>
    </location>
</feature>
<feature type="transmembrane region" description="Helical" evidence="1">
    <location>
        <begin position="202"/>
        <end position="223"/>
    </location>
</feature>